<dbReference type="AlphaFoldDB" id="A0AAN7ZNP8"/>
<name>A0AAN7ZNP8_9COLE</name>
<evidence type="ECO:0000313" key="1">
    <source>
        <dbReference type="EMBL" id="KAK5644436.1"/>
    </source>
</evidence>
<accession>A0AAN7ZNP8</accession>
<keyword evidence="2" id="KW-1185">Reference proteome</keyword>
<evidence type="ECO:0000313" key="2">
    <source>
        <dbReference type="Proteomes" id="UP001329430"/>
    </source>
</evidence>
<gene>
    <name evidence="1" type="ORF">RI129_005736</name>
</gene>
<organism evidence="1 2">
    <name type="scientific">Pyrocoelia pectoralis</name>
    <dbReference type="NCBI Taxonomy" id="417401"/>
    <lineage>
        <taxon>Eukaryota</taxon>
        <taxon>Metazoa</taxon>
        <taxon>Ecdysozoa</taxon>
        <taxon>Arthropoda</taxon>
        <taxon>Hexapoda</taxon>
        <taxon>Insecta</taxon>
        <taxon>Pterygota</taxon>
        <taxon>Neoptera</taxon>
        <taxon>Endopterygota</taxon>
        <taxon>Coleoptera</taxon>
        <taxon>Polyphaga</taxon>
        <taxon>Elateriformia</taxon>
        <taxon>Elateroidea</taxon>
        <taxon>Lampyridae</taxon>
        <taxon>Lampyrinae</taxon>
        <taxon>Pyrocoelia</taxon>
    </lineage>
</organism>
<proteinExistence type="predicted"/>
<comment type="caution">
    <text evidence="1">The sequence shown here is derived from an EMBL/GenBank/DDBJ whole genome shotgun (WGS) entry which is preliminary data.</text>
</comment>
<reference evidence="1 2" key="1">
    <citation type="journal article" date="2024" name="Insects">
        <title>An Improved Chromosome-Level Genome Assembly of the Firefly Pyrocoelia pectoralis.</title>
        <authorList>
            <person name="Fu X."/>
            <person name="Meyer-Rochow V.B."/>
            <person name="Ballantyne L."/>
            <person name="Zhu X."/>
        </authorList>
    </citation>
    <scope>NUCLEOTIDE SEQUENCE [LARGE SCALE GENOMIC DNA]</scope>
    <source>
        <strain evidence="1">XCY_ONT2</strain>
    </source>
</reference>
<sequence>MVSEFVSAFHSLSGITIAERKKNLYQLLKDNVNSTINFAEICPSTQLEETFKADVAIFFKNTDEMFKLLKNENLAVIEKLLKEDWFIKNICENITGEELVSDIFPNISYNTKLKLLNRLTLNIDDPIKGDEFFYWIKECYGLYLACKLLPSCSPGLILQTLKMGRVELTPKQLLLTIEKNPSITSNLIEKLFDDPSINLGEKYEYVFRHLIRTDPEILIKFDERCNQRFRLGKRATRHFLINHEQYFLKHSRKLYKLLDVNEIGRCLREDFRTVFFDIFPKSVSDLRDNFDEYLSLLNVLPTNEEKLDILFSTFKLHYGGEVLAHSEFIVPKIFEWMSPDFKQNWLRTHEKPTEVSEEQWISFMNSEQSVTLLKKKLSSTSIIKEREKLIVALVQTCKVNNDLVALADVCEYVMSRHRNDHVKVKTAFLNTLHDSFKLKKLKEEHWKHLKQFIQVCCAGNLSNFITEKFIIALTYFNLKNGLPITEPLKLYVKICYGRYNILCFNPEYEKRCLNEFYEIIPLCFQNDDLKYSYMEFLRSICHWNKRHPNERISIFSYTSAINKLTTMLEEKDYYSTAHEVAIECLIGEYEKASEMNLLNLLFSKSKVLHGAARIIKHYPLSMVEHLESLLQKIFKSYMSLDTLRHLFRNIADSNIQQQIATICKKEMDNNLECNHEKRYAIYILSFVSTHEEEFLKSVRDLYPVDSVANLDNPKYNLQQAVPTSFRYFNNPFSALEPILHFCQGDYMQFAQKSLYHIVHNTAEHRLEDFLNKLGKRAVSIRKHSIFLSFKLLNKTTTNNLLSKVMESEKNASIRKTLFQSVLNYFLRNPDPYMWQLVQDSMKTVDVDDTETFKILIVRLKKVPKEFFSVYVLFTWQSLDRLTDKETIEENKRKVLAAITKTNITMLPVDFCTNLIRQHLFTSNDTSFQEKMYSFTSTYIMHSTHSNLPEIFSEIRNRSPLFPKIAYNLIKQLCTDFIDDKFANENNFVKFVTLWNEGVEPCYVLPDHIHLHLCLMLCNSRKHKSAVTIGTEISKFFLDLHEKRCADVNELKKCFEVVFKDLSLSHLSGSNEESRMVIIESIIDYSDGPVCLSLGVSLLPDEIMPLPKVRKIYDGIIERARTCSDPTVQIMLRNHLINKE</sequence>
<dbReference type="EMBL" id="JAVRBK010000004">
    <property type="protein sequence ID" value="KAK5644436.1"/>
    <property type="molecule type" value="Genomic_DNA"/>
</dbReference>
<protein>
    <submittedName>
        <fullName evidence="1">Uncharacterized protein</fullName>
    </submittedName>
</protein>
<dbReference type="Proteomes" id="UP001329430">
    <property type="component" value="Chromosome 4"/>
</dbReference>